<keyword evidence="1" id="KW-0812">Transmembrane</keyword>
<feature type="transmembrane region" description="Helical" evidence="1">
    <location>
        <begin position="7"/>
        <end position="24"/>
    </location>
</feature>
<organism evidence="2 3">
    <name type="scientific">Thiospirochaeta perfilievii</name>
    <dbReference type="NCBI Taxonomy" id="252967"/>
    <lineage>
        <taxon>Bacteria</taxon>
        <taxon>Pseudomonadati</taxon>
        <taxon>Spirochaetota</taxon>
        <taxon>Spirochaetia</taxon>
        <taxon>Spirochaetales</taxon>
        <taxon>Spirochaetaceae</taxon>
        <taxon>Thiospirochaeta</taxon>
    </lineage>
</organism>
<reference evidence="2 3" key="1">
    <citation type="submission" date="2019-02" db="EMBL/GenBank/DDBJ databases">
        <authorList>
            <person name="Fomenkov A."/>
            <person name="Dubinina G."/>
            <person name="Grabovich M."/>
            <person name="Vincze T."/>
            <person name="Roberts R.J."/>
        </authorList>
    </citation>
    <scope>NUCLEOTIDE SEQUENCE [LARGE SCALE GENOMIC DNA]</scope>
    <source>
        <strain evidence="2 3">P</strain>
    </source>
</reference>
<feature type="transmembrane region" description="Helical" evidence="1">
    <location>
        <begin position="79"/>
        <end position="112"/>
    </location>
</feature>
<name>A0A5C1QH05_9SPIO</name>
<dbReference type="AlphaFoldDB" id="A0A5C1QH05"/>
<evidence type="ECO:0000256" key="1">
    <source>
        <dbReference type="SAM" id="Phobius"/>
    </source>
</evidence>
<accession>A0A5C1QH05</accession>
<keyword evidence="1" id="KW-1133">Transmembrane helix</keyword>
<feature type="transmembrane region" description="Helical" evidence="1">
    <location>
        <begin position="195"/>
        <end position="216"/>
    </location>
</feature>
<dbReference type="EMBL" id="CP035807">
    <property type="protein sequence ID" value="QEN06280.1"/>
    <property type="molecule type" value="Genomic_DNA"/>
</dbReference>
<dbReference type="RefSeq" id="WP_149569506.1">
    <property type="nucleotide sequence ID" value="NZ_CP035807.1"/>
</dbReference>
<reference evidence="2 3" key="2">
    <citation type="submission" date="2019-09" db="EMBL/GenBank/DDBJ databases">
        <title>Complete Genome Sequence and Methylome Analysis of free living Spirochaetas.</title>
        <authorList>
            <person name="Leshcheva N."/>
            <person name="Mikheeva N."/>
        </authorList>
    </citation>
    <scope>NUCLEOTIDE SEQUENCE [LARGE SCALE GENOMIC DNA]</scope>
    <source>
        <strain evidence="2 3">P</strain>
    </source>
</reference>
<sequence length="252" mass="28916">MNIKRKNLIIIGIMFILFGSYVSLDWSRLFLINSNTIRYIDSFRVVKFLKLTVSFLCLLLAFTTYNCSITKTDSKRIRVAFIAIFLGDLSFTTGHTTLGIVTFAIGQLLISFRNSNGIKKYFNSKSFLKDKLYISIILITLLIIDIFLLKIVFYSNIDNQMVMWGFTLYSLVLCLSVFISWLSIKIGYFPKVNSIMILVGMSFFFLCDFTVGYGILADNIIFKEIATSSTWIFYTPALILLSTSSYDYNKCK</sequence>
<dbReference type="Proteomes" id="UP000323824">
    <property type="component" value="Chromosome"/>
</dbReference>
<dbReference type="KEGG" id="sper:EW093_16820"/>
<gene>
    <name evidence="2" type="ORF">EW093_16820</name>
</gene>
<feature type="transmembrane region" description="Helical" evidence="1">
    <location>
        <begin position="132"/>
        <end position="154"/>
    </location>
</feature>
<feature type="transmembrane region" description="Helical" evidence="1">
    <location>
        <begin position="48"/>
        <end position="67"/>
    </location>
</feature>
<proteinExistence type="predicted"/>
<keyword evidence="3" id="KW-1185">Reference proteome</keyword>
<feature type="transmembrane region" description="Helical" evidence="1">
    <location>
        <begin position="166"/>
        <end position="189"/>
    </location>
</feature>
<evidence type="ECO:0000313" key="3">
    <source>
        <dbReference type="Proteomes" id="UP000323824"/>
    </source>
</evidence>
<evidence type="ECO:0008006" key="4">
    <source>
        <dbReference type="Google" id="ProtNLM"/>
    </source>
</evidence>
<dbReference type="OrthoDB" id="9808139at2"/>
<keyword evidence="1" id="KW-0472">Membrane</keyword>
<evidence type="ECO:0000313" key="2">
    <source>
        <dbReference type="EMBL" id="QEN06280.1"/>
    </source>
</evidence>
<protein>
    <recommendedName>
        <fullName evidence="4">YhhN-like protein</fullName>
    </recommendedName>
</protein>